<keyword evidence="2" id="KW-1185">Reference proteome</keyword>
<accession>A0A392MD75</accession>
<name>A0A392MD75_9FABA</name>
<gene>
    <name evidence="1" type="ORF">A2U01_0006085</name>
</gene>
<protein>
    <submittedName>
        <fullName evidence="1">Uncharacterized protein</fullName>
    </submittedName>
</protein>
<reference evidence="1 2" key="1">
    <citation type="journal article" date="2018" name="Front. Plant Sci.">
        <title>Red Clover (Trifolium pratense) and Zigzag Clover (T. medium) - A Picture of Genomic Similarities and Differences.</title>
        <authorList>
            <person name="Dluhosova J."/>
            <person name="Istvanek J."/>
            <person name="Nedelnik J."/>
            <person name="Repkova J."/>
        </authorList>
    </citation>
    <scope>NUCLEOTIDE SEQUENCE [LARGE SCALE GENOMIC DNA]</scope>
    <source>
        <strain evidence="2">cv. 10/8</strain>
        <tissue evidence="1">Leaf</tissue>
    </source>
</reference>
<dbReference type="EMBL" id="LXQA010008138">
    <property type="protein sequence ID" value="MCH85241.1"/>
    <property type="molecule type" value="Genomic_DNA"/>
</dbReference>
<dbReference type="AlphaFoldDB" id="A0A392MD75"/>
<organism evidence="1 2">
    <name type="scientific">Trifolium medium</name>
    <dbReference type="NCBI Taxonomy" id="97028"/>
    <lineage>
        <taxon>Eukaryota</taxon>
        <taxon>Viridiplantae</taxon>
        <taxon>Streptophyta</taxon>
        <taxon>Embryophyta</taxon>
        <taxon>Tracheophyta</taxon>
        <taxon>Spermatophyta</taxon>
        <taxon>Magnoliopsida</taxon>
        <taxon>eudicotyledons</taxon>
        <taxon>Gunneridae</taxon>
        <taxon>Pentapetalae</taxon>
        <taxon>rosids</taxon>
        <taxon>fabids</taxon>
        <taxon>Fabales</taxon>
        <taxon>Fabaceae</taxon>
        <taxon>Papilionoideae</taxon>
        <taxon>50 kb inversion clade</taxon>
        <taxon>NPAAA clade</taxon>
        <taxon>Hologalegina</taxon>
        <taxon>IRL clade</taxon>
        <taxon>Trifolieae</taxon>
        <taxon>Trifolium</taxon>
    </lineage>
</organism>
<sequence>FAMTGVKGQKIIIRQQQRPTFSCTYHRNLRSRANRALVRLEEGRGRCSPISLWGVHTLKILSTDA</sequence>
<proteinExistence type="predicted"/>
<dbReference type="Proteomes" id="UP000265520">
    <property type="component" value="Unassembled WGS sequence"/>
</dbReference>
<comment type="caution">
    <text evidence="1">The sequence shown here is derived from an EMBL/GenBank/DDBJ whole genome shotgun (WGS) entry which is preliminary data.</text>
</comment>
<evidence type="ECO:0000313" key="2">
    <source>
        <dbReference type="Proteomes" id="UP000265520"/>
    </source>
</evidence>
<evidence type="ECO:0000313" key="1">
    <source>
        <dbReference type="EMBL" id="MCH85241.1"/>
    </source>
</evidence>
<feature type="non-terminal residue" evidence="1">
    <location>
        <position position="1"/>
    </location>
</feature>